<evidence type="ECO:0000256" key="9">
    <source>
        <dbReference type="ARBA" id="ARBA00023310"/>
    </source>
</evidence>
<proteinExistence type="inferred from homology"/>
<keyword evidence="7 10" id="KW-0472">Membrane</keyword>
<dbReference type="RefSeq" id="WP_344804588.1">
    <property type="nucleotide sequence ID" value="NZ_BAABAB010000016.1"/>
</dbReference>
<name>A0ABP6ZVN2_9ACTN</name>
<comment type="subunit">
    <text evidence="10">F-type ATPases have 2 components, CF(1) - the catalytic core - and CF(0) - the membrane proton channel. CF(1) has five subunits: alpha(3), beta(3), gamma(1), delta(1), epsilon(1). CF(0) has three main subunits: a, b and c.</text>
</comment>
<keyword evidence="9 10" id="KW-0066">ATP synthesis</keyword>
<dbReference type="InterPro" id="IPR000131">
    <property type="entry name" value="ATP_synth_F1_gsu"/>
</dbReference>
<dbReference type="InterPro" id="IPR023632">
    <property type="entry name" value="ATP_synth_F1_gsu_CS"/>
</dbReference>
<dbReference type="PANTHER" id="PTHR11693">
    <property type="entry name" value="ATP SYNTHASE GAMMA CHAIN"/>
    <property type="match status" value="1"/>
</dbReference>
<dbReference type="NCBIfam" id="NF004145">
    <property type="entry name" value="PRK05621.1-2"/>
    <property type="match status" value="1"/>
</dbReference>
<evidence type="ECO:0000256" key="8">
    <source>
        <dbReference type="ARBA" id="ARBA00023196"/>
    </source>
</evidence>
<evidence type="ECO:0000256" key="11">
    <source>
        <dbReference type="SAM" id="Coils"/>
    </source>
</evidence>
<dbReference type="NCBIfam" id="TIGR01146">
    <property type="entry name" value="ATPsyn_F1gamma"/>
    <property type="match status" value="1"/>
</dbReference>
<protein>
    <recommendedName>
        <fullName evidence="10">ATP synthase gamma chain</fullName>
    </recommendedName>
    <alternativeName>
        <fullName evidence="10">ATP synthase F1 sector gamma subunit</fullName>
    </alternativeName>
    <alternativeName>
        <fullName evidence="10">F-ATPase gamma subunit</fullName>
    </alternativeName>
</protein>
<gene>
    <name evidence="10" type="primary">atpG</name>
    <name evidence="12" type="ORF">GCM10022236_23200</name>
</gene>
<dbReference type="PROSITE" id="PS00153">
    <property type="entry name" value="ATPASE_GAMMA"/>
    <property type="match status" value="1"/>
</dbReference>
<dbReference type="HAMAP" id="MF_00815">
    <property type="entry name" value="ATP_synth_gamma_bact"/>
    <property type="match status" value="1"/>
</dbReference>
<accession>A0ABP6ZVN2</accession>
<dbReference type="Proteomes" id="UP001501490">
    <property type="component" value="Unassembled WGS sequence"/>
</dbReference>
<evidence type="ECO:0000256" key="2">
    <source>
        <dbReference type="ARBA" id="ARBA00004170"/>
    </source>
</evidence>
<keyword evidence="4 10" id="KW-0813">Transport</keyword>
<evidence type="ECO:0000256" key="4">
    <source>
        <dbReference type="ARBA" id="ARBA00022448"/>
    </source>
</evidence>
<evidence type="ECO:0000256" key="6">
    <source>
        <dbReference type="ARBA" id="ARBA00023065"/>
    </source>
</evidence>
<dbReference type="InterPro" id="IPR035968">
    <property type="entry name" value="ATP_synth_F1_ATPase_gsu"/>
</dbReference>
<comment type="subcellular location">
    <subcellularLocation>
        <location evidence="10">Cell membrane</location>
        <topology evidence="10">Peripheral membrane protein</topology>
    </subcellularLocation>
    <subcellularLocation>
        <location evidence="2">Membrane</location>
        <topology evidence="2">Peripheral membrane protein</topology>
    </subcellularLocation>
</comment>
<dbReference type="Gene3D" id="3.40.1380.10">
    <property type="match status" value="1"/>
</dbReference>
<reference evidence="13" key="1">
    <citation type="journal article" date="2019" name="Int. J. Syst. Evol. Microbiol.">
        <title>The Global Catalogue of Microorganisms (GCM) 10K type strain sequencing project: providing services to taxonomists for standard genome sequencing and annotation.</title>
        <authorList>
            <consortium name="The Broad Institute Genomics Platform"/>
            <consortium name="The Broad Institute Genome Sequencing Center for Infectious Disease"/>
            <person name="Wu L."/>
            <person name="Ma J."/>
        </authorList>
    </citation>
    <scope>NUCLEOTIDE SEQUENCE [LARGE SCALE GENOMIC DNA]</scope>
    <source>
        <strain evidence="13">JCM 16929</strain>
    </source>
</reference>
<evidence type="ECO:0000313" key="12">
    <source>
        <dbReference type="EMBL" id="GAA3620348.1"/>
    </source>
</evidence>
<keyword evidence="10" id="KW-1003">Cell membrane</keyword>
<evidence type="ECO:0000256" key="5">
    <source>
        <dbReference type="ARBA" id="ARBA00022781"/>
    </source>
</evidence>
<dbReference type="PANTHER" id="PTHR11693:SF22">
    <property type="entry name" value="ATP SYNTHASE SUBUNIT GAMMA, MITOCHONDRIAL"/>
    <property type="match status" value="1"/>
</dbReference>
<evidence type="ECO:0000256" key="3">
    <source>
        <dbReference type="ARBA" id="ARBA00007681"/>
    </source>
</evidence>
<keyword evidence="8 10" id="KW-0139">CF(1)</keyword>
<keyword evidence="6 10" id="KW-0406">Ion transport</keyword>
<sequence>MAASLRELRQRRNSVTTIKKVTRAMELIASSRIIKAQQRAHAAAPFARELTRAVSAVATFSNVDHPLTTESPDPKRAAMLLVTSDRGLAGAYSSSVIKEGEQLTKLLTDSGKAVVPYVAGRKAAAFYNFRQRTVAGSWDGFSEAPTYAHAREIADRLIEAFLTPTEDGGVDEIHIVFTRFVSMLTQRVDVIRLLPLEVVEGAEPAQPGELHPLYEFEPDPETVLDTLLPIYVASRIQYCFLQSAASELASRQRAMKSATDNAQQLIERLTREANQARQAEITQEISEIVGGAAALAEASASAE</sequence>
<organism evidence="12 13">
    <name type="scientific">Microlunatus ginsengisoli</name>
    <dbReference type="NCBI Taxonomy" id="363863"/>
    <lineage>
        <taxon>Bacteria</taxon>
        <taxon>Bacillati</taxon>
        <taxon>Actinomycetota</taxon>
        <taxon>Actinomycetes</taxon>
        <taxon>Propionibacteriales</taxon>
        <taxon>Propionibacteriaceae</taxon>
        <taxon>Microlunatus</taxon>
    </lineage>
</organism>
<evidence type="ECO:0000313" key="13">
    <source>
        <dbReference type="Proteomes" id="UP001501490"/>
    </source>
</evidence>
<evidence type="ECO:0000256" key="10">
    <source>
        <dbReference type="HAMAP-Rule" id="MF_00815"/>
    </source>
</evidence>
<comment type="similarity">
    <text evidence="3 10">Belongs to the ATPase gamma chain family.</text>
</comment>
<evidence type="ECO:0000256" key="7">
    <source>
        <dbReference type="ARBA" id="ARBA00023136"/>
    </source>
</evidence>
<keyword evidence="5 10" id="KW-0375">Hydrogen ion transport</keyword>
<keyword evidence="13" id="KW-1185">Reference proteome</keyword>
<dbReference type="PRINTS" id="PR00126">
    <property type="entry name" value="ATPASEGAMMA"/>
</dbReference>
<dbReference type="Gene3D" id="1.10.287.80">
    <property type="entry name" value="ATP synthase, gamma subunit, helix hairpin domain"/>
    <property type="match status" value="2"/>
</dbReference>
<dbReference type="EMBL" id="BAABAB010000016">
    <property type="protein sequence ID" value="GAA3620348.1"/>
    <property type="molecule type" value="Genomic_DNA"/>
</dbReference>
<keyword evidence="11" id="KW-0175">Coiled coil</keyword>
<dbReference type="SUPFAM" id="SSF52943">
    <property type="entry name" value="ATP synthase (F1-ATPase), gamma subunit"/>
    <property type="match status" value="1"/>
</dbReference>
<feature type="coiled-coil region" evidence="11">
    <location>
        <begin position="248"/>
        <end position="282"/>
    </location>
</feature>
<evidence type="ECO:0000256" key="1">
    <source>
        <dbReference type="ARBA" id="ARBA00003456"/>
    </source>
</evidence>
<comment type="function">
    <text evidence="1 10">Produces ATP from ADP in the presence of a proton gradient across the membrane. The gamma chain is believed to be important in regulating ATPase activity and the flow of protons through the CF(0) complex.</text>
</comment>
<dbReference type="CDD" id="cd12151">
    <property type="entry name" value="F1-ATPase_gamma"/>
    <property type="match status" value="1"/>
</dbReference>
<comment type="caution">
    <text evidence="12">The sequence shown here is derived from an EMBL/GenBank/DDBJ whole genome shotgun (WGS) entry which is preliminary data.</text>
</comment>
<dbReference type="Pfam" id="PF00231">
    <property type="entry name" value="ATP-synt"/>
    <property type="match status" value="1"/>
</dbReference>